<dbReference type="AlphaFoldDB" id="A0A9Q1QA70"/>
<accession>A0A9Q1QA70</accession>
<protein>
    <submittedName>
        <fullName evidence="1">Uncharacterized protein</fullName>
    </submittedName>
</protein>
<name>A0A9Q1QA70_9CARY</name>
<organism evidence="1 2">
    <name type="scientific">Carnegiea gigantea</name>
    <dbReference type="NCBI Taxonomy" id="171969"/>
    <lineage>
        <taxon>Eukaryota</taxon>
        <taxon>Viridiplantae</taxon>
        <taxon>Streptophyta</taxon>
        <taxon>Embryophyta</taxon>
        <taxon>Tracheophyta</taxon>
        <taxon>Spermatophyta</taxon>
        <taxon>Magnoliopsida</taxon>
        <taxon>eudicotyledons</taxon>
        <taxon>Gunneridae</taxon>
        <taxon>Pentapetalae</taxon>
        <taxon>Caryophyllales</taxon>
        <taxon>Cactineae</taxon>
        <taxon>Cactaceae</taxon>
        <taxon>Cactoideae</taxon>
        <taxon>Echinocereeae</taxon>
        <taxon>Carnegiea</taxon>
    </lineage>
</organism>
<proteinExistence type="predicted"/>
<dbReference type="Proteomes" id="UP001153076">
    <property type="component" value="Unassembled WGS sequence"/>
</dbReference>
<keyword evidence="2" id="KW-1185">Reference proteome</keyword>
<evidence type="ECO:0000313" key="1">
    <source>
        <dbReference type="EMBL" id="KAJ8434174.1"/>
    </source>
</evidence>
<evidence type="ECO:0000313" key="2">
    <source>
        <dbReference type="Proteomes" id="UP001153076"/>
    </source>
</evidence>
<dbReference type="EMBL" id="JAKOGI010000495">
    <property type="protein sequence ID" value="KAJ8434174.1"/>
    <property type="molecule type" value="Genomic_DNA"/>
</dbReference>
<reference evidence="1" key="1">
    <citation type="submission" date="2022-04" db="EMBL/GenBank/DDBJ databases">
        <title>Carnegiea gigantea Genome sequencing and assembly v2.</title>
        <authorList>
            <person name="Copetti D."/>
            <person name="Sanderson M.J."/>
            <person name="Burquez A."/>
            <person name="Wojciechowski M.F."/>
        </authorList>
    </citation>
    <scope>NUCLEOTIDE SEQUENCE</scope>
    <source>
        <strain evidence="1">SGP5-SGP5p</strain>
        <tissue evidence="1">Aerial part</tissue>
    </source>
</reference>
<comment type="caution">
    <text evidence="1">The sequence shown here is derived from an EMBL/GenBank/DDBJ whole genome shotgun (WGS) entry which is preliminary data.</text>
</comment>
<gene>
    <name evidence="1" type="ORF">Cgig2_025314</name>
</gene>
<sequence length="194" mass="21753">MTGQSDLGTTYHSGQRWLRVLPQWSSELSIAVTGNSRQALDHFSRNEDRGGIDRSREAAMGTSLQQREIMDPVDPFLLCEKEGFVANGGSETSCLVCAETLSGGRSHRLLFSVKFKVSTASKQLTLYFVFLGGQGRGMEPLHTAVVFWPFPDTISVFERQSSRHYLLNTVPIDKNIVSDNIRLQIQKEHDILHI</sequence>